<feature type="transmembrane region" description="Helical" evidence="10">
    <location>
        <begin position="253"/>
        <end position="275"/>
    </location>
</feature>
<dbReference type="AlphaFoldDB" id="A0A2S0PA83"/>
<evidence type="ECO:0000256" key="2">
    <source>
        <dbReference type="ARBA" id="ARBA00022448"/>
    </source>
</evidence>
<dbReference type="CDD" id="cd01034">
    <property type="entry name" value="EriC_like"/>
    <property type="match status" value="1"/>
</dbReference>
<evidence type="ECO:0000256" key="3">
    <source>
        <dbReference type="ARBA" id="ARBA00022692"/>
    </source>
</evidence>
<dbReference type="InterPro" id="IPR001807">
    <property type="entry name" value="ClC"/>
</dbReference>
<keyword evidence="4 10" id="KW-1133">Transmembrane helix</keyword>
<sequence length="463" mass="49248">MQRNLLRPPPPRKPPYNEATRMNRRLRYYYLSWALFRRRLALWTSAILIGVAGILFMLGSRAVDALFLQVYAVSPWLSLAWTPAFFVLSIWLIRTVCPDAGGGGISQTIAALDRRGAALRDRVLTLKAAGVKLVATLIGIGAGGTFGYEGPIVHVGAALTYAIGKFNHITSEGVARSLILAGGAAGVAAAFNTPLAGIVFAIEEMHRGFEHRASGVMLIAVILSGLVTMAVFGNYDYYGVASIHFRAIGTQQIVAVILTGLICGGFGGLTARMLIAISSGSTHWIFRQRTHRPYLFAGSCGLAIAVIGLSTHGLSFGTGYEQAKLLLEGGGGQEMDYFGITKLCTLVLSQLSGVTGGMLAPSLTIGAGFGHDIGRYLPEVLPQAMVLLGMVGYFAGLSRSPLTGLVVVMEMTDSSSMVIPLMVTALLASGVSRQICRQGLYDAQARLLLLALRREQQAAADKP</sequence>
<evidence type="ECO:0000256" key="9">
    <source>
        <dbReference type="ARBA" id="ARBA00023303"/>
    </source>
</evidence>
<dbReference type="EMBL" id="CP028519">
    <property type="protein sequence ID" value="AVY94266.1"/>
    <property type="molecule type" value="Genomic_DNA"/>
</dbReference>
<dbReference type="SUPFAM" id="SSF81340">
    <property type="entry name" value="Clc chloride channel"/>
    <property type="match status" value="1"/>
</dbReference>
<evidence type="ECO:0000313" key="12">
    <source>
        <dbReference type="Proteomes" id="UP000244173"/>
    </source>
</evidence>
<dbReference type="Gene3D" id="1.10.3080.10">
    <property type="entry name" value="Clc chloride channel"/>
    <property type="match status" value="1"/>
</dbReference>
<dbReference type="PRINTS" id="PR00762">
    <property type="entry name" value="CLCHANNEL"/>
</dbReference>
<dbReference type="Pfam" id="PF00654">
    <property type="entry name" value="Voltage_CLC"/>
    <property type="match status" value="1"/>
</dbReference>
<evidence type="ECO:0000256" key="10">
    <source>
        <dbReference type="SAM" id="Phobius"/>
    </source>
</evidence>
<evidence type="ECO:0000313" key="11">
    <source>
        <dbReference type="EMBL" id="AVY94266.1"/>
    </source>
</evidence>
<dbReference type="PANTHER" id="PTHR43427">
    <property type="entry name" value="CHLORIDE CHANNEL PROTEIN CLC-E"/>
    <property type="match status" value="1"/>
</dbReference>
<keyword evidence="12" id="KW-1185">Reference proteome</keyword>
<keyword evidence="2" id="KW-0813">Transport</keyword>
<keyword evidence="9" id="KW-0407">Ion channel</keyword>
<organism evidence="11 12">
    <name type="scientific">Microvirgula aerodenitrificans</name>
    <dbReference type="NCBI Taxonomy" id="57480"/>
    <lineage>
        <taxon>Bacteria</taxon>
        <taxon>Pseudomonadati</taxon>
        <taxon>Pseudomonadota</taxon>
        <taxon>Betaproteobacteria</taxon>
        <taxon>Neisseriales</taxon>
        <taxon>Aquaspirillaceae</taxon>
        <taxon>Microvirgula</taxon>
    </lineage>
</organism>
<dbReference type="GO" id="GO:0034707">
    <property type="term" value="C:chloride channel complex"/>
    <property type="evidence" value="ECO:0007669"/>
    <property type="project" value="UniProtKB-KW"/>
</dbReference>
<keyword evidence="6 10" id="KW-0472">Membrane</keyword>
<keyword evidence="8" id="KW-0868">Chloride</keyword>
<reference evidence="11 12" key="1">
    <citation type="submission" date="2018-04" db="EMBL/GenBank/DDBJ databases">
        <title>Denitrifier Microvirgula.</title>
        <authorList>
            <person name="Anderson E."/>
            <person name="Jang J."/>
            <person name="Ishii S."/>
        </authorList>
    </citation>
    <scope>NUCLEOTIDE SEQUENCE [LARGE SCALE GENOMIC DNA]</scope>
    <source>
        <strain evidence="11 12">BE2.4</strain>
    </source>
</reference>
<evidence type="ECO:0000256" key="4">
    <source>
        <dbReference type="ARBA" id="ARBA00022989"/>
    </source>
</evidence>
<dbReference type="KEGG" id="maer:DAI18_09605"/>
<accession>A0A2S0PA83</accession>
<keyword evidence="5" id="KW-0406">Ion transport</keyword>
<keyword evidence="3 10" id="KW-0812">Transmembrane</keyword>
<evidence type="ECO:0000256" key="1">
    <source>
        <dbReference type="ARBA" id="ARBA00004141"/>
    </source>
</evidence>
<dbReference type="InterPro" id="IPR014743">
    <property type="entry name" value="Cl-channel_core"/>
</dbReference>
<evidence type="ECO:0000256" key="5">
    <source>
        <dbReference type="ARBA" id="ARBA00023065"/>
    </source>
</evidence>
<feature type="transmembrane region" description="Helical" evidence="10">
    <location>
        <begin position="70"/>
        <end position="93"/>
    </location>
</feature>
<evidence type="ECO:0000256" key="6">
    <source>
        <dbReference type="ARBA" id="ARBA00023136"/>
    </source>
</evidence>
<feature type="transmembrane region" description="Helical" evidence="10">
    <location>
        <begin position="214"/>
        <end position="233"/>
    </location>
</feature>
<evidence type="ECO:0000256" key="8">
    <source>
        <dbReference type="ARBA" id="ARBA00023214"/>
    </source>
</evidence>
<name>A0A2S0PA83_9NEIS</name>
<keyword evidence="7" id="KW-0869">Chloride channel</keyword>
<feature type="transmembrane region" description="Helical" evidence="10">
    <location>
        <begin position="380"/>
        <end position="397"/>
    </location>
</feature>
<dbReference type="InterPro" id="IPR050368">
    <property type="entry name" value="ClC-type_chloride_channel"/>
</dbReference>
<protein>
    <submittedName>
        <fullName evidence="11">Chloride channel protein</fullName>
    </submittedName>
</protein>
<dbReference type="PANTHER" id="PTHR43427:SF6">
    <property type="entry name" value="CHLORIDE CHANNEL PROTEIN CLC-E"/>
    <property type="match status" value="1"/>
</dbReference>
<gene>
    <name evidence="11" type="ORF">DAI18_09605</name>
</gene>
<comment type="subcellular location">
    <subcellularLocation>
        <location evidence="1">Membrane</location>
        <topology evidence="1">Multi-pass membrane protein</topology>
    </subcellularLocation>
</comment>
<feature type="transmembrane region" description="Helical" evidence="10">
    <location>
        <begin position="40"/>
        <end position="58"/>
    </location>
</feature>
<proteinExistence type="predicted"/>
<dbReference type="Proteomes" id="UP000244173">
    <property type="component" value="Chromosome"/>
</dbReference>
<dbReference type="GO" id="GO:0005254">
    <property type="term" value="F:chloride channel activity"/>
    <property type="evidence" value="ECO:0007669"/>
    <property type="project" value="UniProtKB-KW"/>
</dbReference>
<dbReference type="STRING" id="1122240.GCA_000620105_03225"/>
<feature type="transmembrane region" description="Helical" evidence="10">
    <location>
        <begin position="178"/>
        <end position="202"/>
    </location>
</feature>
<feature type="transmembrane region" description="Helical" evidence="10">
    <location>
        <begin position="295"/>
        <end position="317"/>
    </location>
</feature>
<evidence type="ECO:0000256" key="7">
    <source>
        <dbReference type="ARBA" id="ARBA00023173"/>
    </source>
</evidence>